<reference evidence="2 3" key="1">
    <citation type="submission" date="2023-06" db="EMBL/GenBank/DDBJ databases">
        <title>Genome sequence of Methancorpusculaceae sp. Cs1.</title>
        <authorList>
            <person name="Protasov E."/>
            <person name="Platt K."/>
            <person name="Poehlein A."/>
            <person name="Daniel R."/>
            <person name="Brune A."/>
        </authorList>
    </citation>
    <scope>NUCLEOTIDE SEQUENCE [LARGE SCALE GENOMIC DNA]</scope>
    <source>
        <strain evidence="2 3">Cs1</strain>
    </source>
</reference>
<keyword evidence="3" id="KW-1185">Reference proteome</keyword>
<dbReference type="Proteomes" id="UP001283212">
    <property type="component" value="Unassembled WGS sequence"/>
</dbReference>
<dbReference type="EMBL" id="JAWDKB010000006">
    <property type="protein sequence ID" value="MDV0444085.1"/>
    <property type="molecule type" value="Genomic_DNA"/>
</dbReference>
<sequence length="212" mass="23104">MSKLLIIGAVVLIALLAFSFFVSSPDETTASAPTTTSETSGTIQDITADLRNRFDEFTQQSSSDHPEQNSGTENTLPKTQISGGTSSIKKPESQSEYYSFASGTDKHYTLHITPDSVPATLQATYHPPTETYTKGYTDSFSKTWKEVVRTVYSPQSRAEIVISDQSGRVIDSMGFAGKYSSELISKVILRSPEPYTITISGNHISLTLSHTS</sequence>
<comment type="caution">
    <text evidence="2">The sequence shown here is derived from an EMBL/GenBank/DDBJ whole genome shotgun (WGS) entry which is preliminary data.</text>
</comment>
<feature type="region of interest" description="Disordered" evidence="1">
    <location>
        <begin position="58"/>
        <end position="93"/>
    </location>
</feature>
<evidence type="ECO:0000256" key="1">
    <source>
        <dbReference type="SAM" id="MobiDB-lite"/>
    </source>
</evidence>
<dbReference type="RefSeq" id="WP_338096591.1">
    <property type="nucleotide sequence ID" value="NZ_JAWDKB010000006.1"/>
</dbReference>
<name>A0AAE4MFQ9_9EURY</name>
<gene>
    <name evidence="2" type="ORF">McpCs1_14810</name>
</gene>
<protein>
    <submittedName>
        <fullName evidence="2">Uncharacterized protein</fullName>
    </submittedName>
</protein>
<dbReference type="AlphaFoldDB" id="A0AAE4MFQ9"/>
<feature type="compositionally biased region" description="Polar residues" evidence="1">
    <location>
        <begin position="58"/>
        <end position="88"/>
    </location>
</feature>
<evidence type="ECO:0000313" key="2">
    <source>
        <dbReference type="EMBL" id="MDV0444085.1"/>
    </source>
</evidence>
<organism evidence="2 3">
    <name type="scientific">Methanorbis rubei</name>
    <dbReference type="NCBI Taxonomy" id="3028300"/>
    <lineage>
        <taxon>Archaea</taxon>
        <taxon>Methanobacteriati</taxon>
        <taxon>Methanobacteriota</taxon>
        <taxon>Stenosarchaea group</taxon>
        <taxon>Methanomicrobia</taxon>
        <taxon>Methanomicrobiales</taxon>
        <taxon>Methanocorpusculaceae</taxon>
        <taxon>Methanorbis</taxon>
    </lineage>
</organism>
<proteinExistence type="predicted"/>
<accession>A0AAE4MFQ9</accession>
<evidence type="ECO:0000313" key="3">
    <source>
        <dbReference type="Proteomes" id="UP001283212"/>
    </source>
</evidence>